<dbReference type="EMBL" id="JBHLTG010000001">
    <property type="protein sequence ID" value="MFC0676483.1"/>
    <property type="molecule type" value="Genomic_DNA"/>
</dbReference>
<keyword evidence="4" id="KW-1185">Reference proteome</keyword>
<keyword evidence="2" id="KW-0812">Transmembrane</keyword>
<keyword evidence="2" id="KW-0472">Membrane</keyword>
<gene>
    <name evidence="3" type="ORF">ACFFGH_01285</name>
</gene>
<dbReference type="Pfam" id="PF04375">
    <property type="entry name" value="HemX"/>
    <property type="match status" value="1"/>
</dbReference>
<proteinExistence type="predicted"/>
<dbReference type="Proteomes" id="UP001589896">
    <property type="component" value="Unassembled WGS sequence"/>
</dbReference>
<keyword evidence="1" id="KW-0175">Coiled coil</keyword>
<sequence length="317" mass="35109">MPSNPSQRRAWWPWLLVLVLGGALAVGAWFWRTHDARQQARLREADQRLGALEQRLDAMRRDQRAQYQRLQHADATNRVLRDELLAVGQRAALLEDSVQQLAAAGQSGAHGLRLDEAELLLTFGLQRLQVAGDVEGARRAYALASDVIESVADPTLVSLRQTLAQERAALADPAAEPRRKVLARLTALGDALADEPAPAQAADAGPQPWWRRALSRIVRIRRSDAKPGIPADQRGAARAALQLELTLARAAVERRDAAAYRAALQRAEEWLIRLWSDSPTRRRHQAELRSLAATRLSPAFPTLGSTLVQLQQLRPAR</sequence>
<keyword evidence="3" id="KW-0489">Methyltransferase</keyword>
<name>A0ABV6RKQ0_9GAMM</name>
<dbReference type="GO" id="GO:0004851">
    <property type="term" value="F:uroporphyrin-III C-methyltransferase activity"/>
    <property type="evidence" value="ECO:0007669"/>
    <property type="project" value="UniProtKB-EC"/>
</dbReference>
<comment type="caution">
    <text evidence="3">The sequence shown here is derived from an EMBL/GenBank/DDBJ whole genome shotgun (WGS) entry which is preliminary data.</text>
</comment>
<dbReference type="PANTHER" id="PTHR38043">
    <property type="entry name" value="PROTEIN HEMX"/>
    <property type="match status" value="1"/>
</dbReference>
<dbReference type="GO" id="GO:0032259">
    <property type="term" value="P:methylation"/>
    <property type="evidence" value="ECO:0007669"/>
    <property type="project" value="UniProtKB-KW"/>
</dbReference>
<protein>
    <submittedName>
        <fullName evidence="3">Uroporphyrinogen-III C-methyltransferase</fullName>
        <ecNumber evidence="3">2.1.1.107</ecNumber>
    </submittedName>
</protein>
<keyword evidence="3" id="KW-0808">Transferase</keyword>
<reference evidence="3 4" key="1">
    <citation type="submission" date="2024-09" db="EMBL/GenBank/DDBJ databases">
        <authorList>
            <person name="Sun Q."/>
            <person name="Mori K."/>
        </authorList>
    </citation>
    <scope>NUCLEOTIDE SEQUENCE [LARGE SCALE GENOMIC DNA]</scope>
    <source>
        <strain evidence="3 4">KCTC 23076</strain>
    </source>
</reference>
<feature type="coiled-coil region" evidence="1">
    <location>
        <begin position="35"/>
        <end position="62"/>
    </location>
</feature>
<organism evidence="3 4">
    <name type="scientific">Lysobacter korlensis</name>
    <dbReference type="NCBI Taxonomy" id="553636"/>
    <lineage>
        <taxon>Bacteria</taxon>
        <taxon>Pseudomonadati</taxon>
        <taxon>Pseudomonadota</taxon>
        <taxon>Gammaproteobacteria</taxon>
        <taxon>Lysobacterales</taxon>
        <taxon>Lysobacteraceae</taxon>
        <taxon>Lysobacter</taxon>
    </lineage>
</organism>
<dbReference type="RefSeq" id="WP_386664150.1">
    <property type="nucleotide sequence ID" value="NZ_JBHLTG010000001.1"/>
</dbReference>
<evidence type="ECO:0000313" key="4">
    <source>
        <dbReference type="Proteomes" id="UP001589896"/>
    </source>
</evidence>
<feature type="transmembrane region" description="Helical" evidence="2">
    <location>
        <begin position="12"/>
        <end position="31"/>
    </location>
</feature>
<accession>A0ABV6RKQ0</accession>
<dbReference type="EC" id="2.1.1.107" evidence="3"/>
<dbReference type="PANTHER" id="PTHR38043:SF1">
    <property type="entry name" value="PROTEIN HEMX"/>
    <property type="match status" value="1"/>
</dbReference>
<dbReference type="InterPro" id="IPR007470">
    <property type="entry name" value="HemX"/>
</dbReference>
<keyword evidence="2" id="KW-1133">Transmembrane helix</keyword>
<evidence type="ECO:0000256" key="1">
    <source>
        <dbReference type="SAM" id="Coils"/>
    </source>
</evidence>
<evidence type="ECO:0000313" key="3">
    <source>
        <dbReference type="EMBL" id="MFC0676483.1"/>
    </source>
</evidence>
<evidence type="ECO:0000256" key="2">
    <source>
        <dbReference type="SAM" id="Phobius"/>
    </source>
</evidence>